<keyword evidence="6" id="KW-0016">Alginate biosynthesis</keyword>
<evidence type="ECO:0000256" key="5">
    <source>
        <dbReference type="ARBA" id="ARBA00022764"/>
    </source>
</evidence>
<keyword evidence="3" id="KW-0808">Transferase</keyword>
<evidence type="ECO:0000256" key="6">
    <source>
        <dbReference type="ARBA" id="ARBA00022841"/>
    </source>
</evidence>
<evidence type="ECO:0000256" key="2">
    <source>
        <dbReference type="ARBA" id="ARBA00005182"/>
    </source>
</evidence>
<evidence type="ECO:0000313" key="9">
    <source>
        <dbReference type="Proteomes" id="UP000217005"/>
    </source>
</evidence>
<gene>
    <name evidence="8" type="ORF">CEG14_07820</name>
</gene>
<dbReference type="GO" id="GO:0042121">
    <property type="term" value="P:alginic acid biosynthetic process"/>
    <property type="evidence" value="ECO:0007669"/>
    <property type="project" value="UniProtKB-UniPathway"/>
</dbReference>
<keyword evidence="5" id="KW-0574">Periplasm</keyword>
<name>A0A261STE8_9BORD</name>
<dbReference type="OrthoDB" id="8717445at2"/>
<proteinExistence type="predicted"/>
<dbReference type="Gene3D" id="3.40.50.1110">
    <property type="entry name" value="SGNH hydrolase"/>
    <property type="match status" value="1"/>
</dbReference>
<evidence type="ECO:0000256" key="4">
    <source>
        <dbReference type="ARBA" id="ARBA00022729"/>
    </source>
</evidence>
<comment type="caution">
    <text evidence="8">The sequence shown here is derived from an EMBL/GenBank/DDBJ whole genome shotgun (WGS) entry which is preliminary data.</text>
</comment>
<keyword evidence="4" id="KW-0732">Signal</keyword>
<evidence type="ECO:0000259" key="7">
    <source>
        <dbReference type="Pfam" id="PF16822"/>
    </source>
</evidence>
<dbReference type="InterPro" id="IPR031811">
    <property type="entry name" value="ALGX/ALGJ_SGNH-like"/>
</dbReference>
<reference evidence="8 9" key="1">
    <citation type="submission" date="2017-05" db="EMBL/GenBank/DDBJ databases">
        <title>Complete and WGS of Bordetella genogroups.</title>
        <authorList>
            <person name="Spilker T."/>
            <person name="LiPuma J."/>
        </authorList>
    </citation>
    <scope>NUCLEOTIDE SEQUENCE [LARGE SCALE GENOMIC DNA]</scope>
    <source>
        <strain evidence="8 9">AU17610</strain>
    </source>
</reference>
<sequence length="333" mass="36093">MLAHANVSRDQLAPSAWLDGHAGNALNAALRLPIQAELDTTTAAARYRLLGDLGPQVALGCPDWLFYRDGLRPQPGVRGAFEDRIKLMQHWVDRLRQQGVQVLVVPVPDKSRIQSDGLCGLPYAESMRQRLDAWQQALGSYRVPYVDLRPALAKGDAPRFFHTDVHMTAVGAQAAANAVADAALPLLGGRGPQTFKVDPPGAPEPRMGDLIVLAGLEHAPAAWRPPLDQEPKQTIAPVRGGGLLDDTPPVEVLLAGSSNGLRSLFAERLGDRLGREVWNLSMDGGQFSGALLGAFKQQQKWPKSLKLVIWEFSEMALSLPLTPEERTALAALK</sequence>
<dbReference type="AlphaFoldDB" id="A0A261STE8"/>
<dbReference type="SUPFAM" id="SSF52266">
    <property type="entry name" value="SGNH hydrolase"/>
    <property type="match status" value="1"/>
</dbReference>
<dbReference type="EMBL" id="NEVL01000002">
    <property type="protein sequence ID" value="OZI39563.1"/>
    <property type="molecule type" value="Genomic_DNA"/>
</dbReference>
<accession>A0A261STE8</accession>
<dbReference type="Proteomes" id="UP000217005">
    <property type="component" value="Unassembled WGS sequence"/>
</dbReference>
<dbReference type="Pfam" id="PF16822">
    <property type="entry name" value="ALGX"/>
    <property type="match status" value="1"/>
</dbReference>
<dbReference type="GO" id="GO:0051301">
    <property type="term" value="P:cell division"/>
    <property type="evidence" value="ECO:0007669"/>
    <property type="project" value="UniProtKB-KW"/>
</dbReference>
<keyword evidence="8" id="KW-0132">Cell division</keyword>
<feature type="domain" description="AlgX/AlgJ SGNH hydrolase-like" evidence="7">
    <location>
        <begin position="57"/>
        <end position="314"/>
    </location>
</feature>
<dbReference type="GO" id="GO:0016788">
    <property type="term" value="F:hydrolase activity, acting on ester bonds"/>
    <property type="evidence" value="ECO:0007669"/>
    <property type="project" value="UniProtKB-ARBA"/>
</dbReference>
<comment type="pathway">
    <text evidence="2">Glycan biosynthesis; alginate biosynthesis.</text>
</comment>
<dbReference type="GO" id="GO:0042597">
    <property type="term" value="C:periplasmic space"/>
    <property type="evidence" value="ECO:0007669"/>
    <property type="project" value="UniProtKB-SubCell"/>
</dbReference>
<dbReference type="UniPathway" id="UPA00286"/>
<evidence type="ECO:0000256" key="3">
    <source>
        <dbReference type="ARBA" id="ARBA00022679"/>
    </source>
</evidence>
<evidence type="ECO:0000313" key="8">
    <source>
        <dbReference type="EMBL" id="OZI39563.1"/>
    </source>
</evidence>
<comment type="subcellular location">
    <subcellularLocation>
        <location evidence="1">Periplasm</location>
    </subcellularLocation>
</comment>
<dbReference type="GO" id="GO:0016740">
    <property type="term" value="F:transferase activity"/>
    <property type="evidence" value="ECO:0007669"/>
    <property type="project" value="UniProtKB-KW"/>
</dbReference>
<evidence type="ECO:0000256" key="1">
    <source>
        <dbReference type="ARBA" id="ARBA00004418"/>
    </source>
</evidence>
<organism evidence="8 9">
    <name type="scientific">Bordetella genomosp. 1</name>
    <dbReference type="NCBI Taxonomy" id="1395607"/>
    <lineage>
        <taxon>Bacteria</taxon>
        <taxon>Pseudomonadati</taxon>
        <taxon>Pseudomonadota</taxon>
        <taxon>Betaproteobacteria</taxon>
        <taxon>Burkholderiales</taxon>
        <taxon>Alcaligenaceae</taxon>
        <taxon>Bordetella</taxon>
    </lineage>
</organism>
<keyword evidence="8" id="KW-0131">Cell cycle</keyword>
<dbReference type="CDD" id="cd14444">
    <property type="entry name" value="AlgX_N_like_1"/>
    <property type="match status" value="1"/>
</dbReference>
<protein>
    <submittedName>
        <fullName evidence="8">Cell division protein FtsQ</fullName>
    </submittedName>
</protein>
<dbReference type="InterPro" id="IPR036514">
    <property type="entry name" value="SGNH_hydro_sf"/>
</dbReference>